<dbReference type="Pfam" id="PF14918">
    <property type="entry name" value="MTBP_N"/>
    <property type="match status" value="1"/>
</dbReference>
<accession>A0AAV7UZC3</accession>
<dbReference type="InterPro" id="IPR029420">
    <property type="entry name" value="MTBP_central"/>
</dbReference>
<dbReference type="InterPro" id="IPR029421">
    <property type="entry name" value="MTBP_N"/>
</dbReference>
<feature type="region of interest" description="Disordered" evidence="1">
    <location>
        <begin position="690"/>
        <end position="807"/>
    </location>
</feature>
<proteinExistence type="predicted"/>
<feature type="compositionally biased region" description="Low complexity" evidence="1">
    <location>
        <begin position="735"/>
        <end position="746"/>
    </location>
</feature>
<dbReference type="InterPro" id="IPR029418">
    <property type="entry name" value="MTBP_C"/>
</dbReference>
<dbReference type="GO" id="GO:0031396">
    <property type="term" value="P:regulation of protein ubiquitination"/>
    <property type="evidence" value="ECO:0007669"/>
    <property type="project" value="InterPro"/>
</dbReference>
<dbReference type="PANTHER" id="PTHR14382">
    <property type="entry name" value="MDM2-BINDING PROTEIN"/>
    <property type="match status" value="1"/>
</dbReference>
<feature type="domain" description="DM2" evidence="2">
    <location>
        <begin position="1"/>
        <end position="251"/>
    </location>
</feature>
<dbReference type="Pfam" id="PF14919">
    <property type="entry name" value="MTBP_mid"/>
    <property type="match status" value="1"/>
</dbReference>
<evidence type="ECO:0000256" key="1">
    <source>
        <dbReference type="SAM" id="MobiDB-lite"/>
    </source>
</evidence>
<dbReference type="GO" id="GO:0007089">
    <property type="term" value="P:traversing start control point of mitotic cell cycle"/>
    <property type="evidence" value="ECO:0007669"/>
    <property type="project" value="TreeGrafter"/>
</dbReference>
<feature type="domain" description="DM2" evidence="3">
    <location>
        <begin position="277"/>
        <end position="611"/>
    </location>
</feature>
<protein>
    <recommendedName>
        <fullName evidence="7">Mdm2-binding protein</fullName>
    </recommendedName>
</protein>
<evidence type="ECO:0008006" key="7">
    <source>
        <dbReference type="Google" id="ProtNLM"/>
    </source>
</evidence>
<dbReference type="GO" id="GO:0000776">
    <property type="term" value="C:kinetochore"/>
    <property type="evidence" value="ECO:0007669"/>
    <property type="project" value="TreeGrafter"/>
</dbReference>
<evidence type="ECO:0000259" key="3">
    <source>
        <dbReference type="Pfam" id="PF14919"/>
    </source>
</evidence>
<comment type="caution">
    <text evidence="5">The sequence shown here is derived from an EMBL/GenBank/DDBJ whole genome shotgun (WGS) entry which is preliminary data.</text>
</comment>
<name>A0AAV7UZC3_PLEWA</name>
<evidence type="ECO:0000313" key="5">
    <source>
        <dbReference type="EMBL" id="KAJ1193887.1"/>
    </source>
</evidence>
<dbReference type="GO" id="GO:0034501">
    <property type="term" value="P:protein localization to kinetochore"/>
    <property type="evidence" value="ECO:0007669"/>
    <property type="project" value="TreeGrafter"/>
</dbReference>
<reference evidence="5" key="1">
    <citation type="journal article" date="2022" name="bioRxiv">
        <title>Sequencing and chromosome-scale assembly of the giantPleurodeles waltlgenome.</title>
        <authorList>
            <person name="Brown T."/>
            <person name="Elewa A."/>
            <person name="Iarovenko S."/>
            <person name="Subramanian E."/>
            <person name="Araus A.J."/>
            <person name="Petzold A."/>
            <person name="Susuki M."/>
            <person name="Suzuki K.-i.T."/>
            <person name="Hayashi T."/>
            <person name="Toyoda A."/>
            <person name="Oliveira C."/>
            <person name="Osipova E."/>
            <person name="Leigh N.D."/>
            <person name="Simon A."/>
            <person name="Yun M.H."/>
        </authorList>
    </citation>
    <scope>NUCLEOTIDE SEQUENCE</scope>
    <source>
        <strain evidence="5">20211129_DDA</strain>
        <tissue evidence="5">Liver</tissue>
    </source>
</reference>
<evidence type="ECO:0000259" key="2">
    <source>
        <dbReference type="Pfam" id="PF14918"/>
    </source>
</evidence>
<dbReference type="InterPro" id="IPR039061">
    <property type="entry name" value="MTBP"/>
</dbReference>
<dbReference type="AlphaFoldDB" id="A0AAV7UZC3"/>
<gene>
    <name evidence="5" type="ORF">NDU88_003183</name>
</gene>
<keyword evidence="6" id="KW-1185">Reference proteome</keyword>
<dbReference type="Pfam" id="PF14920">
    <property type="entry name" value="MTBP_C"/>
    <property type="match status" value="1"/>
</dbReference>
<sequence length="879" mass="98753">MDRYLLFLSWESRPETGIATTGGLATASEVYNLIRGNSNSSTYLDENTFPACSVAGAPGPRKWFFAVQGIYGHCQFSNPVWEEISLSNEQDGSEESVQTSVEECLSSIQSLDEDENSEKHTPSQTELFEESAESIHLLSDQLPAPGKAMIDVILLAVDKDAPKFKDCLPAVGALKHLMEWHSAKISIVAKDRKGWQKMADYLLASIIAPDDLGTIMDFKELWRGKIQIYERKFGSEIKFPEFCLRSSIKNNYSTLHEIIRSFTKDDKHLKKLSTLPEVFHYYSPVLQFVQMVVVQELPQYIISDLEFELTLTKNSHKGKSKLLLDQLSSLRGKVGALFVMHCNVSNIYFTSASQLSTKKWKEYMTRKPKVINVPDVDMKGETCSYYFLVQRDDGGACKAVLVHSASQINGGAALSIVNGRLKEKSESAASESIVTDIITSLPCFNGEQIIQREKKLVQAQASALKEFLRRQETANAPPTVSVASLKALLNMTREQFLALYSDHVPKTELNTRSEKVNTNSIISEPDPTKSNPLEWPERYVLQNLENFEKIKHRMRVAILTGSSEQLLGRKDSQRESMTQLDAKELLKYFTPQGLPTGELQPLQVQRGENAFLLTPELTPRKVRQLPFEKAAGSYYHGLEYCLDNRRALERDSGFVELQSRLIRYETQTTCTRECCPIPCVLSPLPSPAVLSEPGSVPDGESVQSDIRSESLRLKRRSKDLDGPIPSKRLSKSESSDSLVSLASGSSGHHHSAISSQPRSERSLSASSNPGQQSSVQDNKSKCESKGNPQPEELSKQTKESRSQKHTRMLKEVVSQTLKKHGIGEDHKCFTACCQRLFEISKFYLKDLKTSRGLYDEMKKTANNNVKQVIHWELEKITRK</sequence>
<feature type="domain" description="MDN2-binding protein C-terminal" evidence="4">
    <location>
        <begin position="615"/>
        <end position="869"/>
    </location>
</feature>
<evidence type="ECO:0000259" key="4">
    <source>
        <dbReference type="Pfam" id="PF14920"/>
    </source>
</evidence>
<organism evidence="5 6">
    <name type="scientific">Pleurodeles waltl</name>
    <name type="common">Iberian ribbed newt</name>
    <dbReference type="NCBI Taxonomy" id="8319"/>
    <lineage>
        <taxon>Eukaryota</taxon>
        <taxon>Metazoa</taxon>
        <taxon>Chordata</taxon>
        <taxon>Craniata</taxon>
        <taxon>Vertebrata</taxon>
        <taxon>Euteleostomi</taxon>
        <taxon>Amphibia</taxon>
        <taxon>Batrachia</taxon>
        <taxon>Caudata</taxon>
        <taxon>Salamandroidea</taxon>
        <taxon>Salamandridae</taxon>
        <taxon>Pleurodelinae</taxon>
        <taxon>Pleurodeles</taxon>
    </lineage>
</organism>
<dbReference type="Proteomes" id="UP001066276">
    <property type="component" value="Chromosome 2_2"/>
</dbReference>
<feature type="compositionally biased region" description="Polar residues" evidence="1">
    <location>
        <begin position="762"/>
        <end position="777"/>
    </location>
</feature>
<dbReference type="EMBL" id="JANPWB010000004">
    <property type="protein sequence ID" value="KAJ1193887.1"/>
    <property type="molecule type" value="Genomic_DNA"/>
</dbReference>
<dbReference type="PANTHER" id="PTHR14382:SF1">
    <property type="entry name" value="MDM2-BINDING PROTEIN"/>
    <property type="match status" value="1"/>
</dbReference>
<evidence type="ECO:0000313" key="6">
    <source>
        <dbReference type="Proteomes" id="UP001066276"/>
    </source>
</evidence>
<feature type="compositionally biased region" description="Basic and acidic residues" evidence="1">
    <location>
        <begin position="792"/>
        <end position="802"/>
    </location>
</feature>